<reference evidence="3" key="1">
    <citation type="submission" date="2020-01" db="EMBL/GenBank/DDBJ databases">
        <authorList>
            <person name="Meier V. D."/>
            <person name="Meier V D."/>
        </authorList>
    </citation>
    <scope>NUCLEOTIDE SEQUENCE</scope>
    <source>
        <strain evidence="3">HLG_WM_MAG_10</strain>
    </source>
</reference>
<organism evidence="3">
    <name type="scientific">uncultured Aureispira sp</name>
    <dbReference type="NCBI Taxonomy" id="1331704"/>
    <lineage>
        <taxon>Bacteria</taxon>
        <taxon>Pseudomonadati</taxon>
        <taxon>Bacteroidota</taxon>
        <taxon>Saprospiria</taxon>
        <taxon>Saprospirales</taxon>
        <taxon>Saprospiraceae</taxon>
        <taxon>Aureispira</taxon>
        <taxon>environmental samples</taxon>
    </lineage>
</organism>
<evidence type="ECO:0000256" key="1">
    <source>
        <dbReference type="ARBA" id="ARBA00043985"/>
    </source>
</evidence>
<dbReference type="AlphaFoldDB" id="A0A6S6UIR2"/>
<dbReference type="EMBL" id="CACVAQ010000486">
    <property type="protein sequence ID" value="CAA6829387.1"/>
    <property type="molecule type" value="Genomic_DNA"/>
</dbReference>
<proteinExistence type="inferred from homology"/>
<dbReference type="PANTHER" id="PTHR31088">
    <property type="entry name" value="MEMBRANE-ASSOCIATED PROTEIN VIPP1, CHLOROPLASTIC"/>
    <property type="match status" value="1"/>
</dbReference>
<keyword evidence="2" id="KW-0175">Coiled coil</keyword>
<dbReference type="PANTHER" id="PTHR31088:SF6">
    <property type="entry name" value="PHAGE SHOCK PROTEIN A"/>
    <property type="match status" value="1"/>
</dbReference>
<comment type="similarity">
    <text evidence="1">Belongs to the PspA/Vipp/IM30 family.</text>
</comment>
<feature type="coiled-coil region" evidence="2">
    <location>
        <begin position="34"/>
        <end position="82"/>
    </location>
</feature>
<evidence type="ECO:0000313" key="3">
    <source>
        <dbReference type="EMBL" id="CAA6829387.1"/>
    </source>
</evidence>
<accession>A0A6S6UIR2</accession>
<dbReference type="Pfam" id="PF04012">
    <property type="entry name" value="PspA_IM30"/>
    <property type="match status" value="1"/>
</dbReference>
<dbReference type="InterPro" id="IPR007157">
    <property type="entry name" value="PspA_VIPP1"/>
</dbReference>
<feature type="coiled-coil region" evidence="2">
    <location>
        <begin position="118"/>
        <end position="152"/>
    </location>
</feature>
<sequence length="266" mass="29990">MWEFIKRLFRIGKAEANAAVDKLERPITLTKQGIRDLKKDLDESLKSLAEVKATAIRSKREANNHMEAAEDYKKKAKALLQMALDGRKDEGEANRLAAEAMARREESLKLYQVAKTNQDKFEELVSKMENKIRNLKSQVAKWENELKTLIARDKVSKATGKLNKQLANIDSSGTLSMLEKMKEKVEEQEALSDAYGDMADESKTIDQEINDALSDTSLTSSAALDDLKREMGLLPEEEKIEIKTKVEETIKIEVDKPDTTDTDTPA</sequence>
<gene>
    <name evidence="3" type="ORF">HELGO_WM59605</name>
</gene>
<protein>
    <submittedName>
        <fullName evidence="3">Phage shock protein A</fullName>
    </submittedName>
</protein>
<evidence type="ECO:0000256" key="2">
    <source>
        <dbReference type="SAM" id="Coils"/>
    </source>
</evidence>
<name>A0A6S6UIR2_9BACT</name>